<keyword evidence="2" id="KW-1185">Reference proteome</keyword>
<comment type="caution">
    <text evidence="1">The sequence shown here is derived from an EMBL/GenBank/DDBJ whole genome shotgun (WGS) entry which is preliminary data.</text>
</comment>
<name>A0ABN7PBP8_TIMPD</name>
<gene>
    <name evidence="1" type="ORF">TPAB3V08_LOCUS10706</name>
</gene>
<reference evidence="1" key="1">
    <citation type="submission" date="2021-03" db="EMBL/GenBank/DDBJ databases">
        <authorList>
            <person name="Tran Van P."/>
        </authorList>
    </citation>
    <scope>NUCLEOTIDE SEQUENCE</scope>
</reference>
<accession>A0ABN7PBP8</accession>
<sequence>MKHQYASKWLLQIIDTSMFKSQSPIYSSMVLHSANVNLLPNKELQREQIALFSSVRQDIARLKSSSHNIKPPNRLVN</sequence>
<dbReference type="EMBL" id="CAJPIN010028748">
    <property type="protein sequence ID" value="CAG2063759.1"/>
    <property type="molecule type" value="Genomic_DNA"/>
</dbReference>
<organism evidence="1 2">
    <name type="scientific">Timema podura</name>
    <name type="common">Walking stick</name>
    <dbReference type="NCBI Taxonomy" id="61482"/>
    <lineage>
        <taxon>Eukaryota</taxon>
        <taxon>Metazoa</taxon>
        <taxon>Ecdysozoa</taxon>
        <taxon>Arthropoda</taxon>
        <taxon>Hexapoda</taxon>
        <taxon>Insecta</taxon>
        <taxon>Pterygota</taxon>
        <taxon>Neoptera</taxon>
        <taxon>Polyneoptera</taxon>
        <taxon>Phasmatodea</taxon>
        <taxon>Timematodea</taxon>
        <taxon>Timematoidea</taxon>
        <taxon>Timematidae</taxon>
        <taxon>Timema</taxon>
    </lineage>
</organism>
<proteinExistence type="predicted"/>
<evidence type="ECO:0000313" key="1">
    <source>
        <dbReference type="EMBL" id="CAG2063759.1"/>
    </source>
</evidence>
<protein>
    <submittedName>
        <fullName evidence="1">Uncharacterized protein</fullName>
    </submittedName>
</protein>
<evidence type="ECO:0000313" key="2">
    <source>
        <dbReference type="Proteomes" id="UP001153148"/>
    </source>
</evidence>
<dbReference type="Proteomes" id="UP001153148">
    <property type="component" value="Unassembled WGS sequence"/>
</dbReference>